<evidence type="ECO:0000256" key="10">
    <source>
        <dbReference type="SAM" id="MobiDB-lite"/>
    </source>
</evidence>
<feature type="transmembrane region" description="Helical" evidence="11">
    <location>
        <begin position="33"/>
        <end position="56"/>
    </location>
</feature>
<gene>
    <name evidence="13" type="ORF">UPYG_G00169960</name>
</gene>
<keyword evidence="7 9" id="KW-0675">Receptor</keyword>
<feature type="compositionally biased region" description="Low complexity" evidence="10">
    <location>
        <begin position="262"/>
        <end position="275"/>
    </location>
</feature>
<dbReference type="InterPro" id="IPR017452">
    <property type="entry name" value="GPCR_Rhodpsn_7TM"/>
</dbReference>
<keyword evidence="14" id="KW-1185">Reference proteome</keyword>
<keyword evidence="3 9" id="KW-0812">Transmembrane</keyword>
<feature type="transmembrane region" description="Helical" evidence="11">
    <location>
        <begin position="102"/>
        <end position="122"/>
    </location>
</feature>
<evidence type="ECO:0000313" key="13">
    <source>
        <dbReference type="EMBL" id="KAL0978398.1"/>
    </source>
</evidence>
<feature type="transmembrane region" description="Helical" evidence="11">
    <location>
        <begin position="210"/>
        <end position="232"/>
    </location>
</feature>
<evidence type="ECO:0000256" key="7">
    <source>
        <dbReference type="ARBA" id="ARBA00023170"/>
    </source>
</evidence>
<name>A0ABD0WTC3_UMBPY</name>
<dbReference type="EMBL" id="JAGEUA010000005">
    <property type="protein sequence ID" value="KAL0978398.1"/>
    <property type="molecule type" value="Genomic_DNA"/>
</dbReference>
<evidence type="ECO:0000256" key="1">
    <source>
        <dbReference type="ARBA" id="ARBA00004651"/>
    </source>
</evidence>
<dbReference type="SUPFAM" id="SSF81321">
    <property type="entry name" value="Family A G protein-coupled receptor-like"/>
    <property type="match status" value="1"/>
</dbReference>
<evidence type="ECO:0000256" key="11">
    <source>
        <dbReference type="SAM" id="Phobius"/>
    </source>
</evidence>
<sequence length="469" mass="50741">MELLWNSSLPFPQPMPNTSASDTSESTALSQSLALLAMLFMDLLAVVGNGAVMAVIAKAPQLRKFAFVFHLCLVDLLAALVLMPLGMLSGRAFFGEALCRSYLFLSVCLVSAAILSVTAINVERYYYIIHPMRYEVKMTLGLVASVLVGIWVKALAMSALPLLAWALQGGRTSLLEGAGGGGGGGGVPSPPAQGHRRCSLHWTGGGSNRVAFMVLFTLVYFLCPLLVILVVYCSMFKVARVAAMHHGPLPTWMDTPRRQRSESLSSRSTMVTSSGTGTGTGAGRDTPHRAFGGGKAAAVLAAVGGQFLCCWLPYFSFHLYSALASSPPAMLAPLEEVVTWIGYFCFTSNPFFYGCLNRQIREELGKHVPCLFRRATGEEDRLPSREGSIEENFLQFLQGTGCNLDPQDSHSTSSPKGEACRPLAQSKPQAIQPPQPLPIDFRIPGQIAEETSEFLEHYQIKNNHIISDS</sequence>
<accession>A0ABD0WTC3</accession>
<dbReference type="Proteomes" id="UP001557470">
    <property type="component" value="Unassembled WGS sequence"/>
</dbReference>
<keyword evidence="2" id="KW-1003">Cell membrane</keyword>
<dbReference type="PROSITE" id="PS50262">
    <property type="entry name" value="G_PROTEIN_RECEP_F1_2"/>
    <property type="match status" value="1"/>
</dbReference>
<evidence type="ECO:0000256" key="3">
    <source>
        <dbReference type="ARBA" id="ARBA00022692"/>
    </source>
</evidence>
<dbReference type="PRINTS" id="PR00237">
    <property type="entry name" value="GPCRRHODOPSN"/>
</dbReference>
<dbReference type="PROSITE" id="PS00237">
    <property type="entry name" value="G_PROTEIN_RECEP_F1_1"/>
    <property type="match status" value="1"/>
</dbReference>
<feature type="transmembrane region" description="Helical" evidence="11">
    <location>
        <begin position="337"/>
        <end position="356"/>
    </location>
</feature>
<evidence type="ECO:0000256" key="8">
    <source>
        <dbReference type="ARBA" id="ARBA00023224"/>
    </source>
</evidence>
<dbReference type="AlphaFoldDB" id="A0ABD0WTC3"/>
<dbReference type="Gene3D" id="1.20.1070.10">
    <property type="entry name" value="Rhodopsin 7-helix transmembrane proteins"/>
    <property type="match status" value="1"/>
</dbReference>
<dbReference type="PANTHER" id="PTHR22752:SF5">
    <property type="entry name" value="G-PROTEIN COUPLED RECEPTOR 61"/>
    <property type="match status" value="1"/>
</dbReference>
<evidence type="ECO:0000256" key="2">
    <source>
        <dbReference type="ARBA" id="ARBA00022475"/>
    </source>
</evidence>
<feature type="region of interest" description="Disordered" evidence="10">
    <location>
        <begin position="252"/>
        <end position="287"/>
    </location>
</feature>
<evidence type="ECO:0000256" key="6">
    <source>
        <dbReference type="ARBA" id="ARBA00023136"/>
    </source>
</evidence>
<keyword evidence="5 9" id="KW-0297">G-protein coupled receptor</keyword>
<feature type="region of interest" description="Disordered" evidence="10">
    <location>
        <begin position="1"/>
        <end position="23"/>
    </location>
</feature>
<keyword evidence="8 9" id="KW-0807">Transducer</keyword>
<proteinExistence type="inferred from homology"/>
<protein>
    <recommendedName>
        <fullName evidence="12">G-protein coupled receptors family 1 profile domain-containing protein</fullName>
    </recommendedName>
</protein>
<feature type="region of interest" description="Disordered" evidence="10">
    <location>
        <begin position="405"/>
        <end position="436"/>
    </location>
</feature>
<dbReference type="GO" id="GO:0004930">
    <property type="term" value="F:G protein-coupled receptor activity"/>
    <property type="evidence" value="ECO:0007669"/>
    <property type="project" value="UniProtKB-KW"/>
</dbReference>
<feature type="transmembrane region" description="Helical" evidence="11">
    <location>
        <begin position="296"/>
        <end position="317"/>
    </location>
</feature>
<keyword evidence="6 11" id="KW-0472">Membrane</keyword>
<evidence type="ECO:0000256" key="4">
    <source>
        <dbReference type="ARBA" id="ARBA00022989"/>
    </source>
</evidence>
<organism evidence="13 14">
    <name type="scientific">Umbra pygmaea</name>
    <name type="common">Eastern mudminnow</name>
    <dbReference type="NCBI Taxonomy" id="75934"/>
    <lineage>
        <taxon>Eukaryota</taxon>
        <taxon>Metazoa</taxon>
        <taxon>Chordata</taxon>
        <taxon>Craniata</taxon>
        <taxon>Vertebrata</taxon>
        <taxon>Euteleostomi</taxon>
        <taxon>Actinopterygii</taxon>
        <taxon>Neopterygii</taxon>
        <taxon>Teleostei</taxon>
        <taxon>Protacanthopterygii</taxon>
        <taxon>Esociformes</taxon>
        <taxon>Umbridae</taxon>
        <taxon>Umbra</taxon>
    </lineage>
</organism>
<dbReference type="Pfam" id="PF00001">
    <property type="entry name" value="7tm_1"/>
    <property type="match status" value="1"/>
</dbReference>
<dbReference type="PANTHER" id="PTHR22752">
    <property type="entry name" value="G PROTEIN-COUPLED RECEPTOR"/>
    <property type="match status" value="1"/>
</dbReference>
<comment type="similarity">
    <text evidence="9">Belongs to the G-protein coupled receptor 1 family.</text>
</comment>
<comment type="subcellular location">
    <subcellularLocation>
        <location evidence="1">Cell membrane</location>
        <topology evidence="1">Multi-pass membrane protein</topology>
    </subcellularLocation>
</comment>
<feature type="domain" description="G-protein coupled receptors family 1 profile" evidence="12">
    <location>
        <begin position="48"/>
        <end position="353"/>
    </location>
</feature>
<keyword evidence="4 11" id="KW-1133">Transmembrane helix</keyword>
<evidence type="ECO:0000313" key="14">
    <source>
        <dbReference type="Proteomes" id="UP001557470"/>
    </source>
</evidence>
<reference evidence="13 14" key="1">
    <citation type="submission" date="2024-06" db="EMBL/GenBank/DDBJ databases">
        <authorList>
            <person name="Pan Q."/>
            <person name="Wen M."/>
            <person name="Jouanno E."/>
            <person name="Zahm M."/>
            <person name="Klopp C."/>
            <person name="Cabau C."/>
            <person name="Louis A."/>
            <person name="Berthelot C."/>
            <person name="Parey E."/>
            <person name="Roest Crollius H."/>
            <person name="Montfort J."/>
            <person name="Robinson-Rechavi M."/>
            <person name="Bouchez O."/>
            <person name="Lampietro C."/>
            <person name="Lopez Roques C."/>
            <person name="Donnadieu C."/>
            <person name="Postlethwait J."/>
            <person name="Bobe J."/>
            <person name="Verreycken H."/>
            <person name="Guiguen Y."/>
        </authorList>
    </citation>
    <scope>NUCLEOTIDE SEQUENCE [LARGE SCALE GENOMIC DNA]</scope>
    <source>
        <strain evidence="13">Up_M1</strain>
        <tissue evidence="13">Testis</tissue>
    </source>
</reference>
<dbReference type="InterPro" id="IPR000276">
    <property type="entry name" value="GPCR_Rhodpsn"/>
</dbReference>
<dbReference type="GO" id="GO:0005886">
    <property type="term" value="C:plasma membrane"/>
    <property type="evidence" value="ECO:0007669"/>
    <property type="project" value="UniProtKB-SubCell"/>
</dbReference>
<dbReference type="CDD" id="cd15220">
    <property type="entry name" value="7tmA_GPR61_GPR62-like"/>
    <property type="match status" value="1"/>
</dbReference>
<feature type="transmembrane region" description="Helical" evidence="11">
    <location>
        <begin position="68"/>
        <end position="90"/>
    </location>
</feature>
<feature type="transmembrane region" description="Helical" evidence="11">
    <location>
        <begin position="142"/>
        <end position="167"/>
    </location>
</feature>
<comment type="caution">
    <text evidence="13">The sequence shown here is derived from an EMBL/GenBank/DDBJ whole genome shotgun (WGS) entry which is preliminary data.</text>
</comment>
<evidence type="ECO:0000256" key="9">
    <source>
        <dbReference type="RuleBase" id="RU000688"/>
    </source>
</evidence>
<evidence type="ECO:0000259" key="12">
    <source>
        <dbReference type="PROSITE" id="PS50262"/>
    </source>
</evidence>
<evidence type="ECO:0000256" key="5">
    <source>
        <dbReference type="ARBA" id="ARBA00023040"/>
    </source>
</evidence>